<comment type="caution">
    <text evidence="2">The sequence shown here is derived from an EMBL/GenBank/DDBJ whole genome shotgun (WGS) entry which is preliminary data.</text>
</comment>
<proteinExistence type="predicted"/>
<evidence type="ECO:0000313" key="2">
    <source>
        <dbReference type="EMBL" id="RDX99779.1"/>
    </source>
</evidence>
<dbReference type="EMBL" id="QJKJ01003138">
    <property type="protein sequence ID" value="RDX99779.1"/>
    <property type="molecule type" value="Genomic_DNA"/>
</dbReference>
<accession>A0A371HAI8</accession>
<feature type="non-terminal residue" evidence="2">
    <location>
        <position position="1"/>
    </location>
</feature>
<dbReference type="Proteomes" id="UP000257109">
    <property type="component" value="Unassembled WGS sequence"/>
</dbReference>
<organism evidence="2 3">
    <name type="scientific">Mucuna pruriens</name>
    <name type="common">Velvet bean</name>
    <name type="synonym">Dolichos pruriens</name>
    <dbReference type="NCBI Taxonomy" id="157652"/>
    <lineage>
        <taxon>Eukaryota</taxon>
        <taxon>Viridiplantae</taxon>
        <taxon>Streptophyta</taxon>
        <taxon>Embryophyta</taxon>
        <taxon>Tracheophyta</taxon>
        <taxon>Spermatophyta</taxon>
        <taxon>Magnoliopsida</taxon>
        <taxon>eudicotyledons</taxon>
        <taxon>Gunneridae</taxon>
        <taxon>Pentapetalae</taxon>
        <taxon>rosids</taxon>
        <taxon>fabids</taxon>
        <taxon>Fabales</taxon>
        <taxon>Fabaceae</taxon>
        <taxon>Papilionoideae</taxon>
        <taxon>50 kb inversion clade</taxon>
        <taxon>NPAAA clade</taxon>
        <taxon>indigoferoid/millettioid clade</taxon>
        <taxon>Phaseoleae</taxon>
        <taxon>Mucuna</taxon>
    </lineage>
</organism>
<gene>
    <name evidence="2" type="ORF">CR513_17123</name>
</gene>
<keyword evidence="3" id="KW-1185">Reference proteome</keyword>
<protein>
    <recommendedName>
        <fullName evidence="1">Reverse transcriptase Ty1/copia-type domain-containing protein</fullName>
    </recommendedName>
</protein>
<reference evidence="2" key="1">
    <citation type="submission" date="2018-05" db="EMBL/GenBank/DDBJ databases">
        <title>Draft genome of Mucuna pruriens seed.</title>
        <authorList>
            <person name="Nnadi N.E."/>
            <person name="Vos R."/>
            <person name="Hasami M.H."/>
            <person name="Devisetty U.K."/>
            <person name="Aguiy J.C."/>
        </authorList>
    </citation>
    <scope>NUCLEOTIDE SEQUENCE [LARGE SCALE GENOMIC DNA]</scope>
    <source>
        <strain evidence="2">JCA_2017</strain>
    </source>
</reference>
<name>A0A371HAI8_MUCPR</name>
<dbReference type="InterPro" id="IPR013103">
    <property type="entry name" value="RVT_2"/>
</dbReference>
<dbReference type="AlphaFoldDB" id="A0A371HAI8"/>
<dbReference type="STRING" id="157652.A0A371HAI8"/>
<dbReference type="Pfam" id="PF07727">
    <property type="entry name" value="RVT_2"/>
    <property type="match status" value="1"/>
</dbReference>
<dbReference type="OrthoDB" id="1645289at2759"/>
<evidence type="ECO:0000259" key="1">
    <source>
        <dbReference type="Pfam" id="PF07727"/>
    </source>
</evidence>
<sequence length="248" mass="28767">MDVKTAFLNGDIDETIYMMQPDNFVSNESKSMASRQWYHKFYQVITSYNFETNVVDDCVYHKFSGSKYIFLVLYVDDILFASSDTCLLHETKRFMTKNFKMKDLGEASFALGIQILIDRSEGILRLSQEKYINKVLERFDMKDSKLGDTSIAKGEKFDLNGESNVRSSLYSSRYCFYGGSFGQILRSSCTLTLILLDVKIANIPRLDTSTYWLEELSLRNSYSLFDHSYRVYGLLRGIQPKFKINKFS</sequence>
<feature type="domain" description="Reverse transcriptase Ty1/copia-type" evidence="1">
    <location>
        <begin position="1"/>
        <end position="145"/>
    </location>
</feature>
<evidence type="ECO:0000313" key="3">
    <source>
        <dbReference type="Proteomes" id="UP000257109"/>
    </source>
</evidence>